<reference evidence="6 7" key="1">
    <citation type="submission" date="2018-11" db="EMBL/GenBank/DDBJ databases">
        <title>Microbial catabolism of amino acid.</title>
        <authorList>
            <person name="Hibi M."/>
            <person name="Ogawa J."/>
        </authorList>
    </citation>
    <scope>NUCLEOTIDE SEQUENCE [LARGE SCALE GENOMIC DNA]</scope>
    <source>
        <strain evidence="6 7">C31-06</strain>
    </source>
</reference>
<dbReference type="InterPro" id="IPR050109">
    <property type="entry name" value="HTH-type_TetR-like_transc_reg"/>
</dbReference>
<evidence type="ECO:0000256" key="4">
    <source>
        <dbReference type="PROSITE-ProRule" id="PRU00335"/>
    </source>
</evidence>
<dbReference type="PANTHER" id="PTHR30055">
    <property type="entry name" value="HTH-TYPE TRANSCRIPTIONAL REGULATOR RUTR"/>
    <property type="match status" value="1"/>
</dbReference>
<dbReference type="InterPro" id="IPR001647">
    <property type="entry name" value="HTH_TetR"/>
</dbReference>
<protein>
    <submittedName>
        <fullName evidence="6">Probable tetracycline repressor protein</fullName>
    </submittedName>
</protein>
<dbReference type="PANTHER" id="PTHR30055:SF151">
    <property type="entry name" value="TRANSCRIPTIONAL REGULATORY PROTEIN"/>
    <property type="match status" value="1"/>
</dbReference>
<proteinExistence type="predicted"/>
<name>A0A402BZP2_RHOWR</name>
<evidence type="ECO:0000313" key="6">
    <source>
        <dbReference type="EMBL" id="GCE36804.1"/>
    </source>
</evidence>
<feature type="DNA-binding region" description="H-T-H motif" evidence="4">
    <location>
        <begin position="42"/>
        <end position="61"/>
    </location>
</feature>
<dbReference type="AlphaFoldDB" id="A0A402BZP2"/>
<dbReference type="Gene3D" id="1.10.357.10">
    <property type="entry name" value="Tetracycline Repressor, domain 2"/>
    <property type="match status" value="1"/>
</dbReference>
<dbReference type="GO" id="GO:0000976">
    <property type="term" value="F:transcription cis-regulatory region binding"/>
    <property type="evidence" value="ECO:0007669"/>
    <property type="project" value="TreeGrafter"/>
</dbReference>
<dbReference type="SUPFAM" id="SSF46689">
    <property type="entry name" value="Homeodomain-like"/>
    <property type="match status" value="1"/>
</dbReference>
<feature type="domain" description="HTH tetR-type" evidence="5">
    <location>
        <begin position="19"/>
        <end position="79"/>
    </location>
</feature>
<evidence type="ECO:0000259" key="5">
    <source>
        <dbReference type="PROSITE" id="PS50977"/>
    </source>
</evidence>
<keyword evidence="3" id="KW-0804">Transcription</keyword>
<keyword evidence="2 4" id="KW-0238">DNA-binding</keyword>
<organism evidence="6 7">
    <name type="scientific">Rhodococcus wratislaviensis</name>
    <name type="common">Tsukamurella wratislaviensis</name>
    <dbReference type="NCBI Taxonomy" id="44752"/>
    <lineage>
        <taxon>Bacteria</taxon>
        <taxon>Bacillati</taxon>
        <taxon>Actinomycetota</taxon>
        <taxon>Actinomycetes</taxon>
        <taxon>Mycobacteriales</taxon>
        <taxon>Nocardiaceae</taxon>
        <taxon>Rhodococcus</taxon>
    </lineage>
</organism>
<evidence type="ECO:0000256" key="2">
    <source>
        <dbReference type="ARBA" id="ARBA00023125"/>
    </source>
</evidence>
<dbReference type="PROSITE" id="PS50977">
    <property type="entry name" value="HTH_TETR_2"/>
    <property type="match status" value="1"/>
</dbReference>
<evidence type="ECO:0000256" key="3">
    <source>
        <dbReference type="ARBA" id="ARBA00023163"/>
    </source>
</evidence>
<keyword evidence="1" id="KW-0805">Transcription regulation</keyword>
<dbReference type="GO" id="GO:0003700">
    <property type="term" value="F:DNA-binding transcription factor activity"/>
    <property type="evidence" value="ECO:0007669"/>
    <property type="project" value="TreeGrafter"/>
</dbReference>
<gene>
    <name evidence="6" type="ORF">Rhow_005804</name>
</gene>
<dbReference type="EMBL" id="BHYM01000005">
    <property type="protein sequence ID" value="GCE36804.1"/>
    <property type="molecule type" value="Genomic_DNA"/>
</dbReference>
<evidence type="ECO:0000256" key="1">
    <source>
        <dbReference type="ARBA" id="ARBA00023015"/>
    </source>
</evidence>
<dbReference type="InterPro" id="IPR009057">
    <property type="entry name" value="Homeodomain-like_sf"/>
</dbReference>
<dbReference type="SUPFAM" id="SSF48498">
    <property type="entry name" value="Tetracyclin repressor-like, C-terminal domain"/>
    <property type="match status" value="1"/>
</dbReference>
<comment type="caution">
    <text evidence="6">The sequence shown here is derived from an EMBL/GenBank/DDBJ whole genome shotgun (WGS) entry which is preliminary data.</text>
</comment>
<accession>A0A402BZP2</accession>
<dbReference type="PRINTS" id="PR00455">
    <property type="entry name" value="HTHTETR"/>
</dbReference>
<evidence type="ECO:0000313" key="7">
    <source>
        <dbReference type="Proteomes" id="UP000287519"/>
    </source>
</evidence>
<dbReference type="InterPro" id="IPR036271">
    <property type="entry name" value="Tet_transcr_reg_TetR-rel_C_sf"/>
</dbReference>
<sequence length="231" mass="25600">MRSDSRSKVGVMGRPVKPLISRSSTIAASIEIIDTEGMDAFSLPRVAKHLNVSTSSLYHHFADRRELMTEVAKEIMTEAIVPDLPSGTHWVEWFVDLSLNYRDAILCHPNAALVLVQFLPRDILTNTYERCARILDDAGVPAPLHVVILDGLEKLSLATTLTELMRDPVGSSEIFPNVDPRRHPTLTRALADNRWSSRELFVVTIRGFLAGVMSGTTTTMTDASLRDFIGS</sequence>
<dbReference type="Pfam" id="PF00440">
    <property type="entry name" value="TetR_N"/>
    <property type="match status" value="1"/>
</dbReference>
<dbReference type="Proteomes" id="UP000287519">
    <property type="component" value="Unassembled WGS sequence"/>
</dbReference>
<keyword evidence="7" id="KW-1185">Reference proteome</keyword>